<evidence type="ECO:0000313" key="2">
    <source>
        <dbReference type="Proteomes" id="UP001595755"/>
    </source>
</evidence>
<accession>A0ABV8SHP0</accession>
<gene>
    <name evidence="1" type="ORF">ACFO1S_24045</name>
</gene>
<keyword evidence="2" id="KW-1185">Reference proteome</keyword>
<organism evidence="1 2">
    <name type="scientific">Cohnella boryungensis</name>
    <dbReference type="NCBI Taxonomy" id="768479"/>
    <lineage>
        <taxon>Bacteria</taxon>
        <taxon>Bacillati</taxon>
        <taxon>Bacillota</taxon>
        <taxon>Bacilli</taxon>
        <taxon>Bacillales</taxon>
        <taxon>Paenibacillaceae</taxon>
        <taxon>Cohnella</taxon>
    </lineage>
</organism>
<dbReference type="RefSeq" id="WP_204602533.1">
    <property type="nucleotide sequence ID" value="NZ_JBHSED010000065.1"/>
</dbReference>
<proteinExistence type="predicted"/>
<name>A0ABV8SHP0_9BACL</name>
<evidence type="ECO:0000313" key="1">
    <source>
        <dbReference type="EMBL" id="MFC4306497.1"/>
    </source>
</evidence>
<comment type="caution">
    <text evidence="1">The sequence shown here is derived from an EMBL/GenBank/DDBJ whole genome shotgun (WGS) entry which is preliminary data.</text>
</comment>
<protein>
    <submittedName>
        <fullName evidence="1">Uncharacterized protein</fullName>
    </submittedName>
</protein>
<reference evidence="2" key="1">
    <citation type="journal article" date="2019" name="Int. J. Syst. Evol. Microbiol.">
        <title>The Global Catalogue of Microorganisms (GCM) 10K type strain sequencing project: providing services to taxonomists for standard genome sequencing and annotation.</title>
        <authorList>
            <consortium name="The Broad Institute Genomics Platform"/>
            <consortium name="The Broad Institute Genome Sequencing Center for Infectious Disease"/>
            <person name="Wu L."/>
            <person name="Ma J."/>
        </authorList>
    </citation>
    <scope>NUCLEOTIDE SEQUENCE [LARGE SCALE GENOMIC DNA]</scope>
    <source>
        <strain evidence="2">CGMCC 4.1641</strain>
    </source>
</reference>
<sequence length="172" mass="19945">MSHPLYHQYMLAESEELEQTCSAEIEDGGYFAFYGWLDGFREGLKTYEDDAVPMYRRKLARARQLFPDPARFSPSWSAIWDEFDLIFARKNEVLAAIPADRRAGEWQIVLDNPYSHQQVVCYPALAFLEAAYLYGYFQRELKPNEVLRLQKVTELLSVQGNKADSLLPEAYS</sequence>
<dbReference type="EMBL" id="JBHSED010000065">
    <property type="protein sequence ID" value="MFC4306497.1"/>
    <property type="molecule type" value="Genomic_DNA"/>
</dbReference>
<dbReference type="Proteomes" id="UP001595755">
    <property type="component" value="Unassembled WGS sequence"/>
</dbReference>